<feature type="compositionally biased region" description="Polar residues" evidence="10">
    <location>
        <begin position="931"/>
        <end position="952"/>
    </location>
</feature>
<feature type="domain" description="DH" evidence="12">
    <location>
        <begin position="457"/>
        <end position="645"/>
    </location>
</feature>
<feature type="region of interest" description="Disordered" evidence="10">
    <location>
        <begin position="1127"/>
        <end position="1164"/>
    </location>
</feature>
<dbReference type="InterPro" id="IPR041020">
    <property type="entry name" value="PH_16"/>
</dbReference>
<proteinExistence type="predicted"/>
<evidence type="ECO:0000256" key="5">
    <source>
        <dbReference type="ARBA" id="ARBA00022723"/>
    </source>
</evidence>
<dbReference type="SUPFAM" id="SSF57889">
    <property type="entry name" value="Cysteine-rich domain"/>
    <property type="match status" value="1"/>
</dbReference>
<keyword evidence="5" id="KW-0479">Metal-binding</keyword>
<dbReference type="Gene3D" id="2.30.29.30">
    <property type="entry name" value="Pleckstrin-homology domain (PH domain)/Phosphotyrosine-binding domain (PTB)"/>
    <property type="match status" value="1"/>
</dbReference>
<evidence type="ECO:0000259" key="12">
    <source>
        <dbReference type="PROSITE" id="PS50010"/>
    </source>
</evidence>
<dbReference type="PROSITE" id="PS50010">
    <property type="entry name" value="DH_2"/>
    <property type="match status" value="1"/>
</dbReference>
<feature type="domain" description="Phorbol-ester/DAG-type" evidence="13">
    <location>
        <begin position="300"/>
        <end position="348"/>
    </location>
</feature>
<keyword evidence="8 9" id="KW-0175">Coiled coil</keyword>
<dbReference type="InterPro" id="IPR046349">
    <property type="entry name" value="C1-like_sf"/>
</dbReference>
<organism evidence="14 15">
    <name type="scientific">Apolygus lucorum</name>
    <name type="common">Small green plant bug</name>
    <name type="synonym">Lygocoris lucorum</name>
    <dbReference type="NCBI Taxonomy" id="248454"/>
    <lineage>
        <taxon>Eukaryota</taxon>
        <taxon>Metazoa</taxon>
        <taxon>Ecdysozoa</taxon>
        <taxon>Arthropoda</taxon>
        <taxon>Hexapoda</taxon>
        <taxon>Insecta</taxon>
        <taxon>Pterygota</taxon>
        <taxon>Neoptera</taxon>
        <taxon>Paraneoptera</taxon>
        <taxon>Hemiptera</taxon>
        <taxon>Heteroptera</taxon>
        <taxon>Panheteroptera</taxon>
        <taxon>Cimicomorpha</taxon>
        <taxon>Miridae</taxon>
        <taxon>Mirini</taxon>
        <taxon>Apolygus</taxon>
    </lineage>
</organism>
<protein>
    <recommendedName>
        <fullName evidence="16">DH domain-containing protein</fullName>
    </recommendedName>
</protein>
<evidence type="ECO:0000256" key="1">
    <source>
        <dbReference type="ARBA" id="ARBA00004496"/>
    </source>
</evidence>
<evidence type="ECO:0000256" key="10">
    <source>
        <dbReference type="SAM" id="MobiDB-lite"/>
    </source>
</evidence>
<feature type="compositionally biased region" description="Basic and acidic residues" evidence="10">
    <location>
        <begin position="386"/>
        <end position="398"/>
    </location>
</feature>
<feature type="compositionally biased region" description="Polar residues" evidence="10">
    <location>
        <begin position="907"/>
        <end position="917"/>
    </location>
</feature>
<dbReference type="PANTHER" id="PTHR13944:SF21">
    <property type="entry name" value="CYSTS, ISOFORM C"/>
    <property type="match status" value="1"/>
</dbReference>
<dbReference type="OrthoDB" id="28045at2759"/>
<dbReference type="SUPFAM" id="SSF48065">
    <property type="entry name" value="DBL homology domain (DH-domain)"/>
    <property type="match status" value="1"/>
</dbReference>
<keyword evidence="4" id="KW-0344">Guanine-nucleotide releasing factor</keyword>
<evidence type="ECO:0008006" key="16">
    <source>
        <dbReference type="Google" id="ProtNLM"/>
    </source>
</evidence>
<evidence type="ECO:0000259" key="13">
    <source>
        <dbReference type="PROSITE" id="PS50081"/>
    </source>
</evidence>
<dbReference type="SMART" id="SM00325">
    <property type="entry name" value="RhoGEF"/>
    <property type="match status" value="1"/>
</dbReference>
<dbReference type="PANTHER" id="PTHR13944">
    <property type="entry name" value="AGAP007712-PA"/>
    <property type="match status" value="1"/>
</dbReference>
<evidence type="ECO:0000313" key="15">
    <source>
        <dbReference type="Proteomes" id="UP000466442"/>
    </source>
</evidence>
<dbReference type="Gene3D" id="3.30.60.20">
    <property type="match status" value="1"/>
</dbReference>
<feature type="compositionally biased region" description="Basic and acidic residues" evidence="10">
    <location>
        <begin position="1142"/>
        <end position="1151"/>
    </location>
</feature>
<dbReference type="CDD" id="cd20815">
    <property type="entry name" value="C1_p190RhoGEF-like"/>
    <property type="match status" value="1"/>
</dbReference>
<evidence type="ECO:0000259" key="11">
    <source>
        <dbReference type="PROSITE" id="PS50003"/>
    </source>
</evidence>
<dbReference type="GO" id="GO:0035023">
    <property type="term" value="P:regulation of Rho protein signal transduction"/>
    <property type="evidence" value="ECO:0007669"/>
    <property type="project" value="TreeGrafter"/>
</dbReference>
<keyword evidence="7" id="KW-0862">Zinc</keyword>
<name>A0A8S9Y9J2_APOLU</name>
<dbReference type="CDD" id="cd00160">
    <property type="entry name" value="RhoGEF"/>
    <property type="match status" value="1"/>
</dbReference>
<feature type="region of interest" description="Disordered" evidence="10">
    <location>
        <begin position="363"/>
        <end position="402"/>
    </location>
</feature>
<evidence type="ECO:0000256" key="4">
    <source>
        <dbReference type="ARBA" id="ARBA00022658"/>
    </source>
</evidence>
<evidence type="ECO:0000256" key="7">
    <source>
        <dbReference type="ARBA" id="ARBA00022833"/>
    </source>
</evidence>
<feature type="compositionally biased region" description="Polar residues" evidence="10">
    <location>
        <begin position="960"/>
        <end position="974"/>
    </location>
</feature>
<dbReference type="InterPro" id="IPR002219">
    <property type="entry name" value="PKC_DAG/PE"/>
</dbReference>
<comment type="caution">
    <text evidence="14">The sequence shown here is derived from an EMBL/GenBank/DDBJ whole genome shotgun (WGS) entry which is preliminary data.</text>
</comment>
<dbReference type="Pfam" id="PF00621">
    <property type="entry name" value="RhoGEF"/>
    <property type="match status" value="1"/>
</dbReference>
<keyword evidence="2" id="KW-0963">Cytoplasm</keyword>
<keyword evidence="3" id="KW-0597">Phosphoprotein</keyword>
<accession>A0A8S9Y9J2</accession>
<feature type="region of interest" description="Disordered" evidence="10">
    <location>
        <begin position="900"/>
        <end position="974"/>
    </location>
</feature>
<evidence type="ECO:0000256" key="8">
    <source>
        <dbReference type="ARBA" id="ARBA00023054"/>
    </source>
</evidence>
<feature type="compositionally biased region" description="Polar residues" evidence="10">
    <location>
        <begin position="1221"/>
        <end position="1260"/>
    </location>
</feature>
<feature type="compositionally biased region" description="Low complexity" evidence="10">
    <location>
        <begin position="371"/>
        <end position="381"/>
    </location>
</feature>
<dbReference type="InterPro" id="IPR001849">
    <property type="entry name" value="PH_domain"/>
</dbReference>
<dbReference type="EMBL" id="WIXP02000001">
    <property type="protein sequence ID" value="KAF6216796.1"/>
    <property type="molecule type" value="Genomic_DNA"/>
</dbReference>
<dbReference type="SMART" id="SM00109">
    <property type="entry name" value="C1"/>
    <property type="match status" value="1"/>
</dbReference>
<dbReference type="GO" id="GO:0005085">
    <property type="term" value="F:guanyl-nucleotide exchange factor activity"/>
    <property type="evidence" value="ECO:0007669"/>
    <property type="project" value="UniProtKB-KW"/>
</dbReference>
<dbReference type="CDD" id="cd15789">
    <property type="entry name" value="PH_ARHGEF2_18_like"/>
    <property type="match status" value="1"/>
</dbReference>
<feature type="region of interest" description="Disordered" evidence="10">
    <location>
        <begin position="1217"/>
        <end position="1303"/>
    </location>
</feature>
<evidence type="ECO:0000313" key="14">
    <source>
        <dbReference type="EMBL" id="KAF6216796.1"/>
    </source>
</evidence>
<dbReference type="InterPro" id="IPR011993">
    <property type="entry name" value="PH-like_dom_sf"/>
</dbReference>
<dbReference type="GO" id="GO:0005737">
    <property type="term" value="C:cytoplasm"/>
    <property type="evidence" value="ECO:0007669"/>
    <property type="project" value="UniProtKB-SubCell"/>
</dbReference>
<dbReference type="Pfam" id="PF17838">
    <property type="entry name" value="PH_16"/>
    <property type="match status" value="1"/>
</dbReference>
<feature type="coiled-coil region" evidence="9">
    <location>
        <begin position="1042"/>
        <end position="1104"/>
    </location>
</feature>
<comment type="subcellular location">
    <subcellularLocation>
        <location evidence="1">Cytoplasm</location>
    </subcellularLocation>
</comment>
<evidence type="ECO:0000256" key="2">
    <source>
        <dbReference type="ARBA" id="ARBA00022490"/>
    </source>
</evidence>
<dbReference type="GO" id="GO:0008270">
    <property type="term" value="F:zinc ion binding"/>
    <property type="evidence" value="ECO:0007669"/>
    <property type="project" value="UniProtKB-KW"/>
</dbReference>
<dbReference type="InterPro" id="IPR000219">
    <property type="entry name" value="DH_dom"/>
</dbReference>
<dbReference type="PROSITE" id="PS50003">
    <property type="entry name" value="PH_DOMAIN"/>
    <property type="match status" value="1"/>
</dbReference>
<keyword evidence="6" id="KW-0863">Zinc-finger</keyword>
<evidence type="ECO:0000256" key="6">
    <source>
        <dbReference type="ARBA" id="ARBA00022771"/>
    </source>
</evidence>
<sequence>MVDEEVDDKPGVTPSPLVPIISVTPHSPAGKPYPILEDNLQQLHYIHESVQQMRDLALQPFTYQEASRLSSSCPSLNDAGSDPDLISSINSTPTQTLTVAAPTASRSLYHKRGSGEWELFRRNVAEGECEVARRRSWAALEDLSHGKDNCKPGRQRSGNDLCSISLSSMESDMEDPFCESTANLLGTDDAIARVRQARTNPNSSTHSLNEADLQGDFKIVVSKREAENRLLNARLNSPLQKSVSTPSIIAVRELTNTEPIVVESSATTLPVAAFDDHPEKRRKRGSLFFRKKKEKTKKTPHQWVTVCYGNSQVCDLCSKSLTNKPSVYCENCTITAHQNSCKDNLAECKGKIIKGNIKNVGLAKPAAKRGSSSNTSGSPSSQVNIDDDHHYHPTHHDNSSYTDEVPQAQYEFLDEALVTVIDLETDPFLGLQDEEPDSWTPTVTKEIVKKLKEKEIKRQEHLYEFILTEKHHCLTLRVMQKIFVDGLQRYLNLGATVDRMFPRLNDLAEVHLGFLHKLRTRQKDNPVIENIGDILLEQFGGPASARLKSVYGEFCSNHRNAIDIYKYYMQSDTRFADFVKHCQSNPLLKKKGIPECILFVTQRLTKYPLLIEPLIKTLKDNREEQEKLVKALSMIKEILVEVDAQVAEKEKEDRKLEIYNRVEAKSSTTHKGQKFKKSDILDEKRKLRFEGIAMLMQGRGKMQVVLVIVFSDVLCFLLESNHKYSFFTPENKAGVVSLQKLLVREKAGQESRGIYLISSNPAEPEMFELKVHKPKDKQIWIKAIRTAVQECPEDDDEFSINTLNNEERQKQFDIKQRHLKELVELLKQKDKEQALVLEEKIALQLKLLAAAGIENIPERPSYMELMSDTLDSTKVRQDVYLAVKRVNQIAKSLYASATNLSRSSSSVGEHQSDTFISPSLPKRAETFGGFDNQSPNTRAIVQKKQPSPSSGESPLDSPDLHQQPSNRLQTTLHSSSLRSLFDDDDDCPTLLTEQDHQLATTHLAHHVYTLSCIISHQMTSIDSLEAEIAVLKSHSGEVTRPLYRHNQQLEELRNLQDKLQSEREIWHRERDVEIKELQQKKDEIMKLQEQIRLEQADVIQQREQLYRKLEALSSQGVMVNSTLLVSSSPEDTTLPSAPATDPPKKRNDPSKWKPPPSTKAASLPLNLISTTNQQKVAPNVQIRQQLPLKLATKLGTVCSPASPPSTPQQLLPLKLREGASETKNSSSSQPKVNPGSPTQVPSHSRTGSSPAMMQNIQLESKSGAKAGRTHTYPKLPDKYKMKSTETGQDSVSTQNSDDDVIFF</sequence>
<dbReference type="InterPro" id="IPR051632">
    <property type="entry name" value="Rho_GEF"/>
</dbReference>
<dbReference type="PROSITE" id="PS50081">
    <property type="entry name" value="ZF_DAG_PE_2"/>
    <property type="match status" value="1"/>
</dbReference>
<dbReference type="InterPro" id="IPR035899">
    <property type="entry name" value="DBL_dom_sf"/>
</dbReference>
<evidence type="ECO:0000256" key="9">
    <source>
        <dbReference type="SAM" id="Coils"/>
    </source>
</evidence>
<evidence type="ECO:0000256" key="3">
    <source>
        <dbReference type="ARBA" id="ARBA00022553"/>
    </source>
</evidence>
<dbReference type="Gene3D" id="1.20.900.10">
    <property type="entry name" value="Dbl homology (DH) domain"/>
    <property type="match status" value="1"/>
</dbReference>
<feature type="domain" description="PH" evidence="11">
    <location>
        <begin position="686"/>
        <end position="789"/>
    </location>
</feature>
<gene>
    <name evidence="14" type="ORF">GE061_001146</name>
</gene>
<dbReference type="SUPFAM" id="SSF50729">
    <property type="entry name" value="PH domain-like"/>
    <property type="match status" value="1"/>
</dbReference>
<dbReference type="SMART" id="SM00233">
    <property type="entry name" value="PH"/>
    <property type="match status" value="1"/>
</dbReference>
<feature type="compositionally biased region" description="Polar residues" evidence="10">
    <location>
        <begin position="1284"/>
        <end position="1295"/>
    </location>
</feature>
<keyword evidence="15" id="KW-1185">Reference proteome</keyword>
<dbReference type="Proteomes" id="UP000466442">
    <property type="component" value="Linkage Group LG1"/>
</dbReference>
<reference evidence="14" key="1">
    <citation type="journal article" date="2021" name="Mol. Ecol. Resour.">
        <title>Apolygus lucorum genome provides insights into omnivorousness and mesophyll feeding.</title>
        <authorList>
            <person name="Liu Y."/>
            <person name="Liu H."/>
            <person name="Wang H."/>
            <person name="Huang T."/>
            <person name="Liu B."/>
            <person name="Yang B."/>
            <person name="Yin L."/>
            <person name="Li B."/>
            <person name="Zhang Y."/>
            <person name="Zhang S."/>
            <person name="Jiang F."/>
            <person name="Zhang X."/>
            <person name="Ren Y."/>
            <person name="Wang B."/>
            <person name="Wang S."/>
            <person name="Lu Y."/>
            <person name="Wu K."/>
            <person name="Fan W."/>
            <person name="Wang G."/>
        </authorList>
    </citation>
    <scope>NUCLEOTIDE SEQUENCE</scope>
    <source>
        <strain evidence="14">12Hb</strain>
    </source>
</reference>